<dbReference type="Pfam" id="PF06114">
    <property type="entry name" value="Peptidase_M78"/>
    <property type="match status" value="1"/>
</dbReference>
<reference evidence="2 3" key="1">
    <citation type="submission" date="2019-02" db="EMBL/GenBank/DDBJ databases">
        <title>Deep-cultivation of Planctomycetes and their phenomic and genomic characterization uncovers novel biology.</title>
        <authorList>
            <person name="Wiegand S."/>
            <person name="Jogler M."/>
            <person name="Boedeker C."/>
            <person name="Pinto D."/>
            <person name="Vollmers J."/>
            <person name="Rivas-Marin E."/>
            <person name="Kohn T."/>
            <person name="Peeters S.H."/>
            <person name="Heuer A."/>
            <person name="Rast P."/>
            <person name="Oberbeckmann S."/>
            <person name="Bunk B."/>
            <person name="Jeske O."/>
            <person name="Meyerdierks A."/>
            <person name="Storesund J.E."/>
            <person name="Kallscheuer N."/>
            <person name="Luecker S."/>
            <person name="Lage O.M."/>
            <person name="Pohl T."/>
            <person name="Merkel B.J."/>
            <person name="Hornburger P."/>
            <person name="Mueller R.-W."/>
            <person name="Bruemmer F."/>
            <person name="Labrenz M."/>
            <person name="Spormann A.M."/>
            <person name="Op Den Camp H."/>
            <person name="Overmann J."/>
            <person name="Amann R."/>
            <person name="Jetten M.S.M."/>
            <person name="Mascher T."/>
            <person name="Medema M.H."/>
            <person name="Devos D.P."/>
            <person name="Kaster A.-K."/>
            <person name="Ovreas L."/>
            <person name="Rohde M."/>
            <person name="Galperin M.Y."/>
            <person name="Jogler C."/>
        </authorList>
    </citation>
    <scope>NUCLEOTIDE SEQUENCE [LARGE SCALE GENOMIC DNA]</scope>
    <source>
        <strain evidence="2 3">Pla108</strain>
    </source>
</reference>
<proteinExistence type="predicted"/>
<dbReference type="EMBL" id="SJPR01000004">
    <property type="protein sequence ID" value="TWT95819.1"/>
    <property type="molecule type" value="Genomic_DNA"/>
</dbReference>
<dbReference type="OrthoDB" id="282833at2"/>
<dbReference type="AlphaFoldDB" id="A0A5C6A8E3"/>
<dbReference type="Proteomes" id="UP000317421">
    <property type="component" value="Unassembled WGS sequence"/>
</dbReference>
<dbReference type="InterPro" id="IPR010359">
    <property type="entry name" value="IrrE_HExxH"/>
</dbReference>
<evidence type="ECO:0000313" key="2">
    <source>
        <dbReference type="EMBL" id="TWT95819.1"/>
    </source>
</evidence>
<dbReference type="RefSeq" id="WP_146445634.1">
    <property type="nucleotide sequence ID" value="NZ_SJPR01000004.1"/>
</dbReference>
<evidence type="ECO:0000313" key="3">
    <source>
        <dbReference type="Proteomes" id="UP000317421"/>
    </source>
</evidence>
<name>A0A5C6A8E3_9BACT</name>
<protein>
    <recommendedName>
        <fullName evidence="1">IrrE N-terminal-like domain-containing protein</fullName>
    </recommendedName>
</protein>
<feature type="domain" description="IrrE N-terminal-like" evidence="1">
    <location>
        <begin position="70"/>
        <end position="152"/>
    </location>
</feature>
<accession>A0A5C6A8E3</accession>
<gene>
    <name evidence="2" type="ORF">Pla108_28960</name>
</gene>
<organism evidence="2 3">
    <name type="scientific">Botrimarina colliarenosi</name>
    <dbReference type="NCBI Taxonomy" id="2528001"/>
    <lineage>
        <taxon>Bacteria</taxon>
        <taxon>Pseudomonadati</taxon>
        <taxon>Planctomycetota</taxon>
        <taxon>Planctomycetia</taxon>
        <taxon>Pirellulales</taxon>
        <taxon>Lacipirellulaceae</taxon>
        <taxon>Botrimarina</taxon>
    </lineage>
</organism>
<sequence length="259" mass="28808">MLTEIPSEEYHAVLDRCVEDVLWEANLDRPPVDAFVLAARLGVVVATDAVLPGRARFARLAAGAERLSLDTIVIAAEERPERRHFAVAHEVGEAHAYRVYESLGVDPCETAGAVREGVANALAGRLLAPRRWLTGLWRDLEGDLFELKTHFATASHELIARRVLECVRTPLVITVTDNGRPLWRRWNRSGPAPPRLRLELDCQRDAHASGRVVGGLGCDEPQSAAGTPIDRVRCWPVHEPGWRREITVTELVDSDSEWL</sequence>
<comment type="caution">
    <text evidence="2">The sequence shown here is derived from an EMBL/GenBank/DDBJ whole genome shotgun (WGS) entry which is preliminary data.</text>
</comment>
<keyword evidence="3" id="KW-1185">Reference proteome</keyword>
<evidence type="ECO:0000259" key="1">
    <source>
        <dbReference type="Pfam" id="PF06114"/>
    </source>
</evidence>